<accession>A0A2P2NWC9</accession>
<organism evidence="1">
    <name type="scientific">Rhizophora mucronata</name>
    <name type="common">Asiatic mangrove</name>
    <dbReference type="NCBI Taxonomy" id="61149"/>
    <lineage>
        <taxon>Eukaryota</taxon>
        <taxon>Viridiplantae</taxon>
        <taxon>Streptophyta</taxon>
        <taxon>Embryophyta</taxon>
        <taxon>Tracheophyta</taxon>
        <taxon>Spermatophyta</taxon>
        <taxon>Magnoliopsida</taxon>
        <taxon>eudicotyledons</taxon>
        <taxon>Gunneridae</taxon>
        <taxon>Pentapetalae</taxon>
        <taxon>rosids</taxon>
        <taxon>fabids</taxon>
        <taxon>Malpighiales</taxon>
        <taxon>Rhizophoraceae</taxon>
        <taxon>Rhizophora</taxon>
    </lineage>
</organism>
<evidence type="ECO:0000313" key="1">
    <source>
        <dbReference type="EMBL" id="MBX46827.1"/>
    </source>
</evidence>
<reference evidence="1" key="1">
    <citation type="submission" date="2018-02" db="EMBL/GenBank/DDBJ databases">
        <title>Rhizophora mucronata_Transcriptome.</title>
        <authorList>
            <person name="Meera S.P."/>
            <person name="Sreeshan A."/>
            <person name="Augustine A."/>
        </authorList>
    </citation>
    <scope>NUCLEOTIDE SEQUENCE</scope>
    <source>
        <tissue evidence="1">Leaf</tissue>
    </source>
</reference>
<dbReference type="AlphaFoldDB" id="A0A2P2NWC9"/>
<name>A0A2P2NWC9_RHIMU</name>
<dbReference type="EMBL" id="GGEC01066343">
    <property type="protein sequence ID" value="MBX46827.1"/>
    <property type="molecule type" value="Transcribed_RNA"/>
</dbReference>
<protein>
    <submittedName>
        <fullName evidence="1">Uncharacterized protein</fullName>
    </submittedName>
</protein>
<proteinExistence type="predicted"/>
<sequence length="25" mass="2850">MNLLPPAYGMVDNSFIHSEKENEIT</sequence>